<keyword evidence="3 7" id="KW-0479">Metal-binding</keyword>
<reference evidence="9 10" key="1">
    <citation type="journal article" date="2008" name="PLoS Genet.">
        <title>Genomic islands in the pathogenic filamentous fungus Aspergillus fumigatus.</title>
        <authorList>
            <person name="Fedorova N.D."/>
            <person name="Khaldi N."/>
            <person name="Joardar V.S."/>
            <person name="Maiti R."/>
            <person name="Amedeo P."/>
            <person name="Anderson M.J."/>
            <person name="Crabtree J."/>
            <person name="Silva J.C."/>
            <person name="Badger J.H."/>
            <person name="Albarraq A."/>
            <person name="Angiuoli S."/>
            <person name="Bussey H."/>
            <person name="Bowyer P."/>
            <person name="Cotty P.J."/>
            <person name="Dyer P.S."/>
            <person name="Egan A."/>
            <person name="Galens K."/>
            <person name="Fraser-Liggett C.M."/>
            <person name="Haas B.J."/>
            <person name="Inman J.M."/>
            <person name="Kent R."/>
            <person name="Lemieux S."/>
            <person name="Malavazi I."/>
            <person name="Orvis J."/>
            <person name="Roemer T."/>
            <person name="Ronning C.M."/>
            <person name="Sundaram J.P."/>
            <person name="Sutton G."/>
            <person name="Turner G."/>
            <person name="Venter J.C."/>
            <person name="White O.R."/>
            <person name="Whitty B.R."/>
            <person name="Youngman P."/>
            <person name="Wolfe K.H."/>
            <person name="Goldman G.H."/>
            <person name="Wortman J.R."/>
            <person name="Jiang B."/>
            <person name="Denning D.W."/>
            <person name="Nierman W.C."/>
        </authorList>
    </citation>
    <scope>NUCLEOTIDE SEQUENCE [LARGE SCALE GENOMIC DNA]</scope>
    <source>
        <strain evidence="10">ATCC 1007 / CBS 513.65 / DSM 816 / NCTC 3887 / NRRL 1</strain>
    </source>
</reference>
<dbReference type="GO" id="GO:0019748">
    <property type="term" value="P:secondary metabolic process"/>
    <property type="evidence" value="ECO:0007669"/>
    <property type="project" value="UniProtKB-ARBA"/>
</dbReference>
<evidence type="ECO:0000256" key="4">
    <source>
        <dbReference type="ARBA" id="ARBA00023002"/>
    </source>
</evidence>
<keyword evidence="5 7" id="KW-0408">Iron</keyword>
<evidence type="ECO:0000256" key="7">
    <source>
        <dbReference type="PIRSR" id="PIRSR602403-1"/>
    </source>
</evidence>
<keyword evidence="4" id="KW-0560">Oxidoreductase</keyword>
<organism evidence="9 10">
    <name type="scientific">Aspergillus clavatus (strain ATCC 1007 / CBS 513.65 / DSM 816 / NCTC 3887 / NRRL 1 / QM 1276 / 107)</name>
    <dbReference type="NCBI Taxonomy" id="344612"/>
    <lineage>
        <taxon>Eukaryota</taxon>
        <taxon>Fungi</taxon>
        <taxon>Dikarya</taxon>
        <taxon>Ascomycota</taxon>
        <taxon>Pezizomycotina</taxon>
        <taxon>Eurotiomycetes</taxon>
        <taxon>Eurotiomycetidae</taxon>
        <taxon>Eurotiales</taxon>
        <taxon>Aspergillaceae</taxon>
        <taxon>Aspergillus</taxon>
        <taxon>Aspergillus subgen. Fumigati</taxon>
    </lineage>
</organism>
<evidence type="ECO:0008006" key="11">
    <source>
        <dbReference type="Google" id="ProtNLM"/>
    </source>
</evidence>
<protein>
    <recommendedName>
        <fullName evidence="11">Cytochrome P450 monooxygenase</fullName>
    </recommendedName>
</protein>
<comment type="cofactor">
    <cofactor evidence="1 7">
        <name>heme</name>
        <dbReference type="ChEBI" id="CHEBI:30413"/>
    </cofactor>
</comment>
<keyword evidence="7" id="KW-0349">Heme</keyword>
<dbReference type="InterPro" id="IPR001128">
    <property type="entry name" value="Cyt_P450"/>
</dbReference>
<evidence type="ECO:0000256" key="8">
    <source>
        <dbReference type="SAM" id="Phobius"/>
    </source>
</evidence>
<sequence>MAVQASSSIHHLADLGTSAALTGVVLVLLCGLLIVISDYLDGWQQRRALKGIPIVDEGSYMRPLLRWKRFDAAKEYARAYHLYSKNGQPYATRLQNDDYGIVMPLNSAKEWRALPHEELSFLHALAEFVDMNLYSDVTDRTPIQAVHSCNNTQSLNHLNKLLVRNIDNVLPSIFKQPTQDKWLEVNTFQTIMSLCSTVTMSLLLGPDTPYDPVLHHHVSSFGAAIMESCYGRTAYPRILRPFAWRFSPQCRGLRTHLSMARARLIPEVARRVAAARKANIEVKDSRPTSLLDALIEAALENGSLNRDGICTNEKAQLQILADDLLFFHFELSKPTTVNIVFQMYAIMNHREYMSPLREEITKALELTNGEWTVETLKYAPKLESFTKETFRLLIAKLVVSFRRVMKPVTLKSIDLSLRPGTILVSPCRDIHQDPDFYENPMTFDGYRFYDTNSNACTPRVATTSLTFLSFSHGTGSCPARVLASQICRTIFIKFLVEYDVELANKKMPAYGFTNGPVFLPNPEVMMRIRPRGNGMQ</sequence>
<dbReference type="InterPro" id="IPR036396">
    <property type="entry name" value="Cyt_P450_sf"/>
</dbReference>
<dbReference type="eggNOG" id="KOG0158">
    <property type="taxonomic scope" value="Eukaryota"/>
</dbReference>
<dbReference type="VEuPathDB" id="FungiDB:ACLA_043300"/>
<evidence type="ECO:0000256" key="6">
    <source>
        <dbReference type="ARBA" id="ARBA00023033"/>
    </source>
</evidence>
<feature type="transmembrane region" description="Helical" evidence="8">
    <location>
        <begin position="20"/>
        <end position="40"/>
    </location>
</feature>
<keyword evidence="8" id="KW-0812">Transmembrane</keyword>
<dbReference type="RefSeq" id="XP_001275037.1">
    <property type="nucleotide sequence ID" value="XM_001275036.1"/>
</dbReference>
<dbReference type="OrthoDB" id="1844152at2759"/>
<evidence type="ECO:0000256" key="2">
    <source>
        <dbReference type="ARBA" id="ARBA00010617"/>
    </source>
</evidence>
<keyword evidence="8" id="KW-1133">Transmembrane helix</keyword>
<keyword evidence="6" id="KW-0503">Monooxygenase</keyword>
<dbReference type="GO" id="GO:0020037">
    <property type="term" value="F:heme binding"/>
    <property type="evidence" value="ECO:0007669"/>
    <property type="project" value="InterPro"/>
</dbReference>
<dbReference type="GeneID" id="4707405"/>
<dbReference type="PANTHER" id="PTHR46206">
    <property type="entry name" value="CYTOCHROME P450"/>
    <property type="match status" value="1"/>
</dbReference>
<name>A1C8H4_ASPCL</name>
<dbReference type="AlphaFoldDB" id="A1C8H4"/>
<evidence type="ECO:0000313" key="9">
    <source>
        <dbReference type="EMBL" id="EAW13611.1"/>
    </source>
</evidence>
<dbReference type="GO" id="GO:0005506">
    <property type="term" value="F:iron ion binding"/>
    <property type="evidence" value="ECO:0007669"/>
    <property type="project" value="InterPro"/>
</dbReference>
<proteinExistence type="inferred from homology"/>
<evidence type="ECO:0000256" key="3">
    <source>
        <dbReference type="ARBA" id="ARBA00022723"/>
    </source>
</evidence>
<evidence type="ECO:0000313" key="10">
    <source>
        <dbReference type="Proteomes" id="UP000006701"/>
    </source>
</evidence>
<comment type="similarity">
    <text evidence="2">Belongs to the cytochrome P450 family.</text>
</comment>
<keyword evidence="10" id="KW-1185">Reference proteome</keyword>
<dbReference type="HOGENOM" id="CLU_022195_8_0_1"/>
<dbReference type="KEGG" id="act:ACLA_043300"/>
<dbReference type="Gene3D" id="1.10.630.10">
    <property type="entry name" value="Cytochrome P450"/>
    <property type="match status" value="1"/>
</dbReference>
<dbReference type="OMA" id="GTCIGIP"/>
<dbReference type="InterPro" id="IPR002403">
    <property type="entry name" value="Cyt_P450_E_grp-IV"/>
</dbReference>
<dbReference type="EMBL" id="DS027046">
    <property type="protein sequence ID" value="EAW13611.1"/>
    <property type="molecule type" value="Genomic_DNA"/>
</dbReference>
<dbReference type="Pfam" id="PF00067">
    <property type="entry name" value="p450"/>
    <property type="match status" value="1"/>
</dbReference>
<dbReference type="GO" id="GO:0016705">
    <property type="term" value="F:oxidoreductase activity, acting on paired donors, with incorporation or reduction of molecular oxygen"/>
    <property type="evidence" value="ECO:0007669"/>
    <property type="project" value="InterPro"/>
</dbReference>
<keyword evidence="8" id="KW-0472">Membrane</keyword>
<dbReference type="CDD" id="cd11041">
    <property type="entry name" value="CYP503A1-like"/>
    <property type="match status" value="1"/>
</dbReference>
<dbReference type="PRINTS" id="PR00465">
    <property type="entry name" value="EP450IV"/>
</dbReference>
<evidence type="ECO:0000256" key="5">
    <source>
        <dbReference type="ARBA" id="ARBA00023004"/>
    </source>
</evidence>
<evidence type="ECO:0000256" key="1">
    <source>
        <dbReference type="ARBA" id="ARBA00001971"/>
    </source>
</evidence>
<dbReference type="PANTHER" id="PTHR46206:SF4">
    <property type="entry name" value="P450, PUTATIVE (EUROFUNG)-RELATED"/>
    <property type="match status" value="1"/>
</dbReference>
<dbReference type="Proteomes" id="UP000006701">
    <property type="component" value="Unassembled WGS sequence"/>
</dbReference>
<dbReference type="SUPFAM" id="SSF48264">
    <property type="entry name" value="Cytochrome P450"/>
    <property type="match status" value="1"/>
</dbReference>
<accession>A1C8H4</accession>
<dbReference type="GO" id="GO:0004497">
    <property type="term" value="F:monooxygenase activity"/>
    <property type="evidence" value="ECO:0007669"/>
    <property type="project" value="UniProtKB-KW"/>
</dbReference>
<feature type="binding site" description="axial binding residue" evidence="7">
    <location>
        <position position="477"/>
    </location>
    <ligand>
        <name>heme</name>
        <dbReference type="ChEBI" id="CHEBI:30413"/>
    </ligand>
    <ligandPart>
        <name>Fe</name>
        <dbReference type="ChEBI" id="CHEBI:18248"/>
    </ligandPart>
</feature>
<gene>
    <name evidence="9" type="ORF">ACLA_043300</name>
</gene>